<accession>A0A833W8B4</accession>
<evidence type="ECO:0000313" key="2">
    <source>
        <dbReference type="EMBL" id="KAF3427347.1"/>
    </source>
</evidence>
<sequence length="824" mass="91682">MENEQQSIVIQLLNDEYGAMSPGSLEAQGLISASEYQKVAALTQSASPDAHKKIADFFGRVKDKAGDVERILKEKDRHGILAKMKEGAENVHTKIQAKVESVGLKPSTLDGKGDNWNNSEATKNNLKRNGTFSEPNATMEVAQLILSLLHAWGIDPDLDRVCEGKLGLLRPMVPVSFGVLSKGGYMSLLLPTWQTQLEPIGEPATQLEQRLPVELVRQERLTRAFTARAHWELSTTLTSNHLLAVVALANTLMSMNNATFVPEQERNRKMHRPGNRSTVNWNKAEEENEEIYTAQQAQIKQGWSLLATLHCVLLPDKIVSQGGVKTFKRPQVEMMARRWQHQCLEIREAAQALLLAELGRMGPKGRKTLVDSWSQYLPMYSTQEPIVSSQSQNQSPPTSGSPVPPSESHAEEEDEEEELVEEINVVRKPSSVAELKRKQTTAVVLLGVIGAEFGQDVTTTSQKRDNEQRRKSSIVEGFGIGNNNLARHTSMALTHLLHAPHSPKLPLHTALRRAAIDLIGRGFTVWEPYLDVSKVLLGLLEMCCDADKLVPNMTYGLPLTPQADTCRTARHALTLIATARPAAFITTMAREVARYNTLQQNAQTLNVNMGASVLVRAKPEILRIVEQLIDKMQSEMSDLLVEVSENRSYHREPKRCPFNALNRRLQVMDIILHCLDPGHLKTKPLNDVFPAVCRFNQVSHCPTTRRIAVGSRNGQLALYELRGNVKCQTVSAHVAPVTALAFSPEGKFLVSYSCTENKLCFWQQTSSGMFGLGNSQTRCVKSYSTAPINDVARLNPMRLARLIWINNRTVTLMLADGSETRFNV</sequence>
<gene>
    <name evidence="2" type="ORF">E2986_03496</name>
</gene>
<dbReference type="GO" id="GO:0005737">
    <property type="term" value="C:cytoplasm"/>
    <property type="evidence" value="ECO:0007669"/>
    <property type="project" value="TreeGrafter"/>
</dbReference>
<dbReference type="Proteomes" id="UP000655588">
    <property type="component" value="Unassembled WGS sequence"/>
</dbReference>
<dbReference type="EMBL" id="WNWW01000258">
    <property type="protein sequence ID" value="KAF3427347.1"/>
    <property type="molecule type" value="Genomic_DNA"/>
</dbReference>
<keyword evidence="3" id="KW-1185">Reference proteome</keyword>
<dbReference type="InterPro" id="IPR049916">
    <property type="entry name" value="WDR72-like"/>
</dbReference>
<dbReference type="PANTHER" id="PTHR44099">
    <property type="entry name" value="RABCONNECTIN-3B, ISOFORM A"/>
    <property type="match status" value="1"/>
</dbReference>
<protein>
    <recommendedName>
        <fullName evidence="4">WD repeat-containing protein 7</fullName>
    </recommendedName>
</protein>
<reference evidence="2" key="1">
    <citation type="submission" date="2019-11" db="EMBL/GenBank/DDBJ databases">
        <title>The nuclear and mitochondrial genomes of Frieseomelitta varia - a highly eusocial stingless bee (Meliponini) with a permanently sterile worker caste.</title>
        <authorList>
            <person name="Freitas F.C.P."/>
            <person name="Lourenco A.P."/>
            <person name="Nunes F.M.F."/>
            <person name="Paschoal A.R."/>
            <person name="Abreu F.C.P."/>
            <person name="Barbin F.O."/>
            <person name="Bataglia L."/>
            <person name="Cardoso-Junior C.A.M."/>
            <person name="Cervoni M.S."/>
            <person name="Silva S.R."/>
            <person name="Dalarmi F."/>
            <person name="Del Lama M.A."/>
            <person name="Depintor T.S."/>
            <person name="Ferreira K.M."/>
            <person name="Goria P.S."/>
            <person name="Jaskot M.C."/>
            <person name="Lago D.C."/>
            <person name="Luna-Lucena D."/>
            <person name="Moda L.M."/>
            <person name="Nascimento L."/>
            <person name="Pedrino M."/>
            <person name="Rabico F.O."/>
            <person name="Sanches F.C."/>
            <person name="Santos D.E."/>
            <person name="Santos C.G."/>
            <person name="Vieira J."/>
            <person name="Lopes T.F."/>
            <person name="Barchuk A.R."/>
            <person name="Hartfelder K."/>
            <person name="Simoes Z.L.P."/>
            <person name="Bitondi M.M.G."/>
            <person name="Pinheiro D.G."/>
        </authorList>
    </citation>
    <scope>NUCLEOTIDE SEQUENCE</scope>
    <source>
        <strain evidence="2">USP_RPSP 00005682</strain>
        <tissue evidence="2">Whole individual</tissue>
    </source>
</reference>
<feature type="region of interest" description="Disordered" evidence="1">
    <location>
        <begin position="384"/>
        <end position="418"/>
    </location>
</feature>
<dbReference type="Gene3D" id="2.130.10.10">
    <property type="entry name" value="YVTN repeat-like/Quinoprotein amine dehydrogenase"/>
    <property type="match status" value="1"/>
</dbReference>
<evidence type="ECO:0000256" key="1">
    <source>
        <dbReference type="SAM" id="MobiDB-lite"/>
    </source>
</evidence>
<comment type="caution">
    <text evidence="2">The sequence shown here is derived from an EMBL/GenBank/DDBJ whole genome shotgun (WGS) entry which is preliminary data.</text>
</comment>
<evidence type="ECO:0000313" key="3">
    <source>
        <dbReference type="Proteomes" id="UP000655588"/>
    </source>
</evidence>
<dbReference type="InterPro" id="IPR001680">
    <property type="entry name" value="WD40_rpt"/>
</dbReference>
<proteinExistence type="predicted"/>
<dbReference type="InterPro" id="IPR015943">
    <property type="entry name" value="WD40/YVTN_repeat-like_dom_sf"/>
</dbReference>
<dbReference type="AlphaFoldDB" id="A0A833W8B4"/>
<feature type="region of interest" description="Disordered" evidence="1">
    <location>
        <begin position="106"/>
        <end position="132"/>
    </location>
</feature>
<dbReference type="SMART" id="SM00320">
    <property type="entry name" value="WD40"/>
    <property type="match status" value="2"/>
</dbReference>
<name>A0A833W8B4_9HYME</name>
<dbReference type="InterPro" id="IPR036322">
    <property type="entry name" value="WD40_repeat_dom_sf"/>
</dbReference>
<dbReference type="PANTHER" id="PTHR44099:SF4">
    <property type="entry name" value="RABCONNECTIN-3B, ISOFORM A"/>
    <property type="match status" value="1"/>
</dbReference>
<feature type="compositionally biased region" description="Polar residues" evidence="1">
    <location>
        <begin position="115"/>
        <end position="132"/>
    </location>
</feature>
<organism evidence="2 3">
    <name type="scientific">Frieseomelitta varia</name>
    <dbReference type="NCBI Taxonomy" id="561572"/>
    <lineage>
        <taxon>Eukaryota</taxon>
        <taxon>Metazoa</taxon>
        <taxon>Ecdysozoa</taxon>
        <taxon>Arthropoda</taxon>
        <taxon>Hexapoda</taxon>
        <taxon>Insecta</taxon>
        <taxon>Pterygota</taxon>
        <taxon>Neoptera</taxon>
        <taxon>Endopterygota</taxon>
        <taxon>Hymenoptera</taxon>
        <taxon>Apocrita</taxon>
        <taxon>Aculeata</taxon>
        <taxon>Apoidea</taxon>
        <taxon>Anthophila</taxon>
        <taxon>Apidae</taxon>
        <taxon>Frieseomelitta</taxon>
    </lineage>
</organism>
<feature type="compositionally biased region" description="Low complexity" evidence="1">
    <location>
        <begin position="388"/>
        <end position="401"/>
    </location>
</feature>
<evidence type="ECO:0008006" key="4">
    <source>
        <dbReference type="Google" id="ProtNLM"/>
    </source>
</evidence>
<dbReference type="SUPFAM" id="SSF50978">
    <property type="entry name" value="WD40 repeat-like"/>
    <property type="match status" value="1"/>
</dbReference>